<proteinExistence type="predicted"/>
<evidence type="ECO:0000256" key="2">
    <source>
        <dbReference type="SAM" id="Phobius"/>
    </source>
</evidence>
<keyword evidence="4" id="KW-1185">Reference proteome</keyword>
<dbReference type="NCBIfam" id="TIGR03544">
    <property type="entry name" value="DivI1A_domain"/>
    <property type="match status" value="1"/>
</dbReference>
<reference evidence="3 4" key="1">
    <citation type="submission" date="2020-10" db="EMBL/GenBank/DDBJ databases">
        <title>Whole genome sequence of oil-degrading bacteria Rhodococcus pyridinivorans strain 5Ap.</title>
        <authorList>
            <person name="Akhremchuk A.E."/>
            <person name="Valentovich L.N."/>
            <person name="Charniauskaya M.I."/>
            <person name="Bukliarevich H.A."/>
            <person name="Titok M.A."/>
        </authorList>
    </citation>
    <scope>NUCLEOTIDE SEQUENCE [LARGE SCALE GENOMIC DNA]</scope>
    <source>
        <strain evidence="3 4">5Ap</strain>
    </source>
</reference>
<dbReference type="EMBL" id="CP063450">
    <property type="protein sequence ID" value="QOW00016.1"/>
    <property type="molecule type" value="Genomic_DNA"/>
</dbReference>
<name>A0A7M2XQI0_9NOCA</name>
<organism evidence="3 4">
    <name type="scientific">Rhodococcus pyridinivorans</name>
    <dbReference type="NCBI Taxonomy" id="103816"/>
    <lineage>
        <taxon>Bacteria</taxon>
        <taxon>Bacillati</taxon>
        <taxon>Actinomycetota</taxon>
        <taxon>Actinomycetes</taxon>
        <taxon>Mycobacteriales</taxon>
        <taxon>Nocardiaceae</taxon>
        <taxon>Rhodococcus</taxon>
    </lineage>
</organism>
<evidence type="ECO:0000313" key="4">
    <source>
        <dbReference type="Proteomes" id="UP000593818"/>
    </source>
</evidence>
<keyword evidence="2" id="KW-0812">Transmembrane</keyword>
<evidence type="ECO:0000256" key="1">
    <source>
        <dbReference type="SAM" id="MobiDB-lite"/>
    </source>
</evidence>
<dbReference type="AlphaFoldDB" id="A0A7M2XQI0"/>
<feature type="compositionally biased region" description="Basic and acidic residues" evidence="1">
    <location>
        <begin position="134"/>
        <end position="147"/>
    </location>
</feature>
<gene>
    <name evidence="3" type="ORF">INP59_06540</name>
</gene>
<feature type="compositionally biased region" description="Gly residues" evidence="1">
    <location>
        <begin position="104"/>
        <end position="114"/>
    </location>
</feature>
<dbReference type="Gene3D" id="6.10.250.660">
    <property type="match status" value="1"/>
</dbReference>
<keyword evidence="2" id="KW-0472">Membrane</keyword>
<feature type="transmembrane region" description="Helical" evidence="2">
    <location>
        <begin position="6"/>
        <end position="26"/>
    </location>
</feature>
<dbReference type="Proteomes" id="UP000593818">
    <property type="component" value="Chromosome"/>
</dbReference>
<keyword evidence="2" id="KW-1133">Transmembrane helix</keyword>
<dbReference type="RefSeq" id="WP_193903375.1">
    <property type="nucleotide sequence ID" value="NZ_CP063450.1"/>
</dbReference>
<feature type="region of interest" description="Disordered" evidence="1">
    <location>
        <begin position="91"/>
        <end position="147"/>
    </location>
</feature>
<protein>
    <submittedName>
        <fullName evidence="3">DivIVA domain-containing protein</fullName>
    </submittedName>
</protein>
<accession>A0A7M2XQI0</accession>
<dbReference type="InterPro" id="IPR019933">
    <property type="entry name" value="DivIVA_domain"/>
</dbReference>
<evidence type="ECO:0000313" key="3">
    <source>
        <dbReference type="EMBL" id="QOW00016.1"/>
    </source>
</evidence>
<sequence>MLTVLLYVLVMAGVAAVLFFVASAVFGRGETLAPLPPGTTVTVLPATDVTGTDIRDLRFQQTVRGYKMSEVDWALDRLAREVDDLRVRLADAEARAEEPPVDGTGKGDGTGKCGGAEDVGAEDVGAADVDGENVAERASSESTGESR</sequence>